<reference evidence="5" key="2">
    <citation type="submission" date="2024-04" db="EMBL/GenBank/DDBJ databases">
        <authorList>
            <person name="Chen Y."/>
            <person name="Shah S."/>
            <person name="Dougan E. K."/>
            <person name="Thang M."/>
            <person name="Chan C."/>
        </authorList>
    </citation>
    <scope>NUCLEOTIDE SEQUENCE [LARGE SCALE GENOMIC DNA]</scope>
</reference>
<evidence type="ECO:0000256" key="2">
    <source>
        <dbReference type="SAM" id="SignalP"/>
    </source>
</evidence>
<dbReference type="EMBL" id="CAMXCT010000183">
    <property type="protein sequence ID" value="CAI3975145.1"/>
    <property type="molecule type" value="Genomic_DNA"/>
</dbReference>
<evidence type="ECO:0000313" key="4">
    <source>
        <dbReference type="EMBL" id="CAI3975145.1"/>
    </source>
</evidence>
<dbReference type="SUPFAM" id="SSF68906">
    <property type="entry name" value="SAP domain"/>
    <property type="match status" value="1"/>
</dbReference>
<dbReference type="EMBL" id="CAMXCT020000183">
    <property type="protein sequence ID" value="CAL1128520.1"/>
    <property type="molecule type" value="Genomic_DNA"/>
</dbReference>
<feature type="compositionally biased region" description="Low complexity" evidence="1">
    <location>
        <begin position="254"/>
        <end position="265"/>
    </location>
</feature>
<feature type="region of interest" description="Disordered" evidence="1">
    <location>
        <begin position="246"/>
        <end position="287"/>
    </location>
</feature>
<sequence>MGGIFGALLLAQLCLQPGAVEDGLAVVHGKGGARRPKGALALSKDIERRVVEAGGNTQGVMVASLSWQSADDLDLHVLLPGGQEISYKQKKLGSIELDVDMCVQGRHSSKCTDRPVENIVFDDEPAEGRYKIFVQNFNYHLNTLPENMQVARMQEGVKTSKEERELRLSQNRPVLFDLLLKVHGEKKLFQGLCTPTGKTLASSDVLVMEFDYDPSQERITPIFEATAAPECTTYAEKLLLAGPEARALPRPDARPAAVPKAAGATRPKRSASSKSGKGSKGADAKHAALQAIRGSTREALATKPVSALRALLVDLGTSCKGCTEKSDFVERLLAPQ</sequence>
<dbReference type="Proteomes" id="UP001152797">
    <property type="component" value="Unassembled WGS sequence"/>
</dbReference>
<evidence type="ECO:0000313" key="6">
    <source>
        <dbReference type="Proteomes" id="UP001152797"/>
    </source>
</evidence>
<dbReference type="OrthoDB" id="426817at2759"/>
<dbReference type="Pfam" id="PF10208">
    <property type="entry name" value="ARMET_C"/>
    <property type="match status" value="1"/>
</dbReference>
<dbReference type="EMBL" id="CAMXCT030000183">
    <property type="protein sequence ID" value="CAL4762457.1"/>
    <property type="molecule type" value="Genomic_DNA"/>
</dbReference>
<feature type="chain" id="PRO_5043269575" description="ARMET C-terminal domain-containing protein" evidence="2">
    <location>
        <begin position="26"/>
        <end position="336"/>
    </location>
</feature>
<protein>
    <recommendedName>
        <fullName evidence="3">ARMET C-terminal domain-containing protein</fullName>
    </recommendedName>
</protein>
<keyword evidence="6" id="KW-1185">Reference proteome</keyword>
<dbReference type="InterPro" id="IPR036361">
    <property type="entry name" value="SAP_dom_sf"/>
</dbReference>
<dbReference type="Gene3D" id="1.10.720.30">
    <property type="entry name" value="SAP domain"/>
    <property type="match status" value="1"/>
</dbReference>
<feature type="signal peptide" evidence="2">
    <location>
        <begin position="1"/>
        <end position="25"/>
    </location>
</feature>
<keyword evidence="2" id="KW-0732">Signal</keyword>
<evidence type="ECO:0000256" key="1">
    <source>
        <dbReference type="SAM" id="MobiDB-lite"/>
    </source>
</evidence>
<comment type="caution">
    <text evidence="4">The sequence shown here is derived from an EMBL/GenBank/DDBJ whole genome shotgun (WGS) entry which is preliminary data.</text>
</comment>
<organism evidence="4">
    <name type="scientific">Cladocopium goreaui</name>
    <dbReference type="NCBI Taxonomy" id="2562237"/>
    <lineage>
        <taxon>Eukaryota</taxon>
        <taxon>Sar</taxon>
        <taxon>Alveolata</taxon>
        <taxon>Dinophyceae</taxon>
        <taxon>Suessiales</taxon>
        <taxon>Symbiodiniaceae</taxon>
        <taxon>Cladocopium</taxon>
    </lineage>
</organism>
<evidence type="ECO:0000259" key="3">
    <source>
        <dbReference type="Pfam" id="PF10208"/>
    </source>
</evidence>
<name>A0A9P1BM17_9DINO</name>
<feature type="domain" description="ARMET C-terminal" evidence="3">
    <location>
        <begin position="305"/>
        <end position="331"/>
    </location>
</feature>
<evidence type="ECO:0000313" key="5">
    <source>
        <dbReference type="EMBL" id="CAL1128520.1"/>
    </source>
</evidence>
<proteinExistence type="predicted"/>
<accession>A0A9P1BM17</accession>
<reference evidence="4" key="1">
    <citation type="submission" date="2022-10" db="EMBL/GenBank/DDBJ databases">
        <authorList>
            <person name="Chen Y."/>
            <person name="Dougan E. K."/>
            <person name="Chan C."/>
            <person name="Rhodes N."/>
            <person name="Thang M."/>
        </authorList>
    </citation>
    <scope>NUCLEOTIDE SEQUENCE</scope>
</reference>
<gene>
    <name evidence="4" type="ORF">C1SCF055_LOCUS3502</name>
</gene>
<dbReference type="AlphaFoldDB" id="A0A9P1BM17"/>
<dbReference type="InterPro" id="IPR019345">
    <property type="entry name" value="ARMET_C"/>
</dbReference>